<sequence>MANHNANGRVPVGRQVNGKALNADISLNAGDVGTYNKEESNQRFQLKGNYLTAGYSYSKNESDGRYQPKGNYAPAGNYAIRGESYTRGESDGRYQSRGNTSLLEIISQRGIMRSEGSVIPERRVIIGI</sequence>
<dbReference type="RefSeq" id="WP_045957880.1">
    <property type="nucleotide sequence ID" value="NZ_FO704551.1"/>
</dbReference>
<reference evidence="2 3" key="1">
    <citation type="submission" date="2013-07" db="EMBL/GenBank/DDBJ databases">
        <authorList>
            <person name="Genoscope - CEA"/>
        </authorList>
    </citation>
    <scope>NUCLEOTIDE SEQUENCE [LARGE SCALE GENOMIC DNA]</scope>
    <source>
        <strain evidence="2 3">G6</strain>
    </source>
</reference>
<evidence type="ECO:0000313" key="2">
    <source>
        <dbReference type="EMBL" id="CDG20478.1"/>
    </source>
</evidence>
<dbReference type="HOGENOM" id="CLU_1958726_0_0_6"/>
<keyword evidence="3" id="KW-1185">Reference proteome</keyword>
<dbReference type="KEGG" id="xpo:XPG1_0823"/>
<feature type="region of interest" description="Disordered" evidence="1">
    <location>
        <begin position="58"/>
        <end position="77"/>
    </location>
</feature>
<name>A0A068QZU9_9GAMM</name>
<dbReference type="Proteomes" id="UP000032735">
    <property type="component" value="Chromosome"/>
</dbReference>
<protein>
    <submittedName>
        <fullName evidence="2">Uncharacterized protein</fullName>
    </submittedName>
</protein>
<accession>A0A068QZU9</accession>
<organism evidence="2 3">
    <name type="scientific">Xenorhabdus poinarii G6</name>
    <dbReference type="NCBI Taxonomy" id="1354304"/>
    <lineage>
        <taxon>Bacteria</taxon>
        <taxon>Pseudomonadati</taxon>
        <taxon>Pseudomonadota</taxon>
        <taxon>Gammaproteobacteria</taxon>
        <taxon>Enterobacterales</taxon>
        <taxon>Morganellaceae</taxon>
        <taxon>Xenorhabdus</taxon>
    </lineage>
</organism>
<dbReference type="EMBL" id="FO704551">
    <property type="protein sequence ID" value="CDG20478.1"/>
    <property type="molecule type" value="Genomic_DNA"/>
</dbReference>
<dbReference type="AlphaFoldDB" id="A0A068QZU9"/>
<evidence type="ECO:0000256" key="1">
    <source>
        <dbReference type="SAM" id="MobiDB-lite"/>
    </source>
</evidence>
<proteinExistence type="predicted"/>
<evidence type="ECO:0000313" key="3">
    <source>
        <dbReference type="Proteomes" id="UP000032735"/>
    </source>
</evidence>
<gene>
    <name evidence="2" type="ORF">XPG1_0823</name>
</gene>